<evidence type="ECO:0000313" key="3">
    <source>
        <dbReference type="Proteomes" id="UP001283361"/>
    </source>
</evidence>
<evidence type="ECO:0000256" key="1">
    <source>
        <dbReference type="SAM" id="MobiDB-lite"/>
    </source>
</evidence>
<accession>A0AAE0ZYX0</accession>
<dbReference type="EMBL" id="JAWDGP010003068">
    <property type="protein sequence ID" value="KAK3777531.1"/>
    <property type="molecule type" value="Genomic_DNA"/>
</dbReference>
<comment type="caution">
    <text evidence="2">The sequence shown here is derived from an EMBL/GenBank/DDBJ whole genome shotgun (WGS) entry which is preliminary data.</text>
</comment>
<sequence length="162" mass="16882">MPCLGSRSRTSSAQRVDHSGQEVEVALQLTGGRAYRQVEGAGEHVQTPKWTTGISLAHSIFSTTLGGAAVSAATCSSASLGTHAVDGVTQVAENFRKSTGLLLDGALSVANIRAWGGVGGVDEEGNDGHNCEGLHYGGWWAWCKLVGMSGLKRSLNLSMEQP</sequence>
<feature type="region of interest" description="Disordered" evidence="1">
    <location>
        <begin position="1"/>
        <end position="21"/>
    </location>
</feature>
<protein>
    <submittedName>
        <fullName evidence="2">Uncharacterized protein</fullName>
    </submittedName>
</protein>
<organism evidence="2 3">
    <name type="scientific">Elysia crispata</name>
    <name type="common">lettuce slug</name>
    <dbReference type="NCBI Taxonomy" id="231223"/>
    <lineage>
        <taxon>Eukaryota</taxon>
        <taxon>Metazoa</taxon>
        <taxon>Spiralia</taxon>
        <taxon>Lophotrochozoa</taxon>
        <taxon>Mollusca</taxon>
        <taxon>Gastropoda</taxon>
        <taxon>Heterobranchia</taxon>
        <taxon>Euthyneura</taxon>
        <taxon>Panpulmonata</taxon>
        <taxon>Sacoglossa</taxon>
        <taxon>Placobranchoidea</taxon>
        <taxon>Plakobranchidae</taxon>
        <taxon>Elysia</taxon>
    </lineage>
</organism>
<gene>
    <name evidence="2" type="ORF">RRG08_044821</name>
</gene>
<name>A0AAE0ZYX0_9GAST</name>
<reference evidence="2" key="1">
    <citation type="journal article" date="2023" name="G3 (Bethesda)">
        <title>A reference genome for the long-term kleptoplast-retaining sea slug Elysia crispata morphotype clarki.</title>
        <authorList>
            <person name="Eastman K.E."/>
            <person name="Pendleton A.L."/>
            <person name="Shaikh M.A."/>
            <person name="Suttiyut T."/>
            <person name="Ogas R."/>
            <person name="Tomko P."/>
            <person name="Gavelis G."/>
            <person name="Widhalm J.R."/>
            <person name="Wisecaver J.H."/>
        </authorList>
    </citation>
    <scope>NUCLEOTIDE SEQUENCE</scope>
    <source>
        <strain evidence="2">ECLA1</strain>
    </source>
</reference>
<evidence type="ECO:0000313" key="2">
    <source>
        <dbReference type="EMBL" id="KAK3777531.1"/>
    </source>
</evidence>
<proteinExistence type="predicted"/>
<keyword evidence="3" id="KW-1185">Reference proteome</keyword>
<dbReference type="Proteomes" id="UP001283361">
    <property type="component" value="Unassembled WGS sequence"/>
</dbReference>
<dbReference type="AlphaFoldDB" id="A0AAE0ZYX0"/>